<evidence type="ECO:0000259" key="6">
    <source>
        <dbReference type="PROSITE" id="PS51898"/>
    </source>
</evidence>
<reference evidence="8" key="1">
    <citation type="submission" date="2019-10" db="EMBL/GenBank/DDBJ databases">
        <authorList>
            <consortium name="Genoscope - CEA"/>
            <person name="William W."/>
        </authorList>
    </citation>
    <scope>NUCLEOTIDE SEQUENCE [LARGE SCALE GENOMIC DNA]</scope>
    <source>
        <strain evidence="8">BBR_PRJEB10992</strain>
    </source>
</reference>
<dbReference type="SUPFAM" id="SSF56349">
    <property type="entry name" value="DNA breaking-rejoining enzymes"/>
    <property type="match status" value="1"/>
</dbReference>
<evidence type="ECO:0000259" key="7">
    <source>
        <dbReference type="PROSITE" id="PS51900"/>
    </source>
</evidence>
<keyword evidence="9" id="KW-1185">Reference proteome</keyword>
<keyword evidence="2" id="KW-0229">DNA integration</keyword>
<dbReference type="GO" id="GO:0006310">
    <property type="term" value="P:DNA recombination"/>
    <property type="evidence" value="ECO:0007669"/>
    <property type="project" value="UniProtKB-KW"/>
</dbReference>
<evidence type="ECO:0000313" key="9">
    <source>
        <dbReference type="Proteomes" id="UP000184550"/>
    </source>
</evidence>
<evidence type="ECO:0000256" key="4">
    <source>
        <dbReference type="ARBA" id="ARBA00023172"/>
    </source>
</evidence>
<dbReference type="InterPro" id="IPR011010">
    <property type="entry name" value="DNA_brk_join_enz"/>
</dbReference>
<dbReference type="OrthoDB" id="550438at2"/>
<dbReference type="RefSeq" id="WP_083617317.1">
    <property type="nucleotide sequence ID" value="NZ_LR734830.1"/>
</dbReference>
<evidence type="ECO:0000256" key="5">
    <source>
        <dbReference type="PROSITE-ProRule" id="PRU01248"/>
    </source>
</evidence>
<keyword evidence="4" id="KW-0233">DNA recombination</keyword>
<dbReference type="PANTHER" id="PTHR30349">
    <property type="entry name" value="PHAGE INTEGRASE-RELATED"/>
    <property type="match status" value="1"/>
</dbReference>
<dbReference type="Gene3D" id="1.10.150.130">
    <property type="match status" value="1"/>
</dbReference>
<sequence length="285" mass="32003">MLKKILSKGQSVPPVVKGTDAIANEKILVLWLHGKSPQTVDSYRRVAERLMAYCNHKPIQWLKLEDLQGFINEELSQFKESSQRTYIAGLKSLFSFVAKLGIVNFNIALVIKSPQAKNELSHKILDKPTVIRMIQEEPDSRNQLVLKIFYYTGIRASELAVLQWKDLNYGVLTVFGKGGKTRYIRIPDPLSRDLESLRQQPDNYVIPGRSGKRISREHLTRIVNAAAKRIGVKASAHWLRHAHASHSLKAGASIALVSQTLGHSDVAITSKYLHCDPNESSGLYL</sequence>
<dbReference type="InterPro" id="IPR044068">
    <property type="entry name" value="CB"/>
</dbReference>
<dbReference type="Pfam" id="PF02899">
    <property type="entry name" value="Phage_int_SAM_1"/>
    <property type="match status" value="1"/>
</dbReference>
<evidence type="ECO:0000256" key="1">
    <source>
        <dbReference type="ARBA" id="ARBA00008857"/>
    </source>
</evidence>
<proteinExistence type="inferred from homology"/>
<dbReference type="PROSITE" id="PS51898">
    <property type="entry name" value="TYR_RECOMBINASE"/>
    <property type="match status" value="1"/>
</dbReference>
<dbReference type="AlphaFoldDB" id="A0A7Z9DUE5"/>
<gene>
    <name evidence="8" type="ORF">PL8927_120003</name>
</gene>
<name>A0A7Z9DUE5_9CYAN</name>
<dbReference type="Proteomes" id="UP000184550">
    <property type="component" value="Unassembled WGS sequence"/>
</dbReference>
<feature type="domain" description="Tyr recombinase" evidence="6">
    <location>
        <begin position="120"/>
        <end position="285"/>
    </location>
</feature>
<dbReference type="PROSITE" id="PS51900">
    <property type="entry name" value="CB"/>
    <property type="match status" value="1"/>
</dbReference>
<organism evidence="8 9">
    <name type="scientific">Planktothrix serta PCC 8927</name>
    <dbReference type="NCBI Taxonomy" id="671068"/>
    <lineage>
        <taxon>Bacteria</taxon>
        <taxon>Bacillati</taxon>
        <taxon>Cyanobacteriota</taxon>
        <taxon>Cyanophyceae</taxon>
        <taxon>Oscillatoriophycideae</taxon>
        <taxon>Oscillatoriales</taxon>
        <taxon>Microcoleaceae</taxon>
        <taxon>Planktothrix</taxon>
    </lineage>
</organism>
<accession>A0A7Z9DUE5</accession>
<protein>
    <submittedName>
        <fullName evidence="8">Integrase family protein</fullName>
    </submittedName>
</protein>
<dbReference type="CDD" id="cd00397">
    <property type="entry name" value="DNA_BRE_C"/>
    <property type="match status" value="1"/>
</dbReference>
<dbReference type="InterPro" id="IPR013762">
    <property type="entry name" value="Integrase-like_cat_sf"/>
</dbReference>
<dbReference type="InterPro" id="IPR010998">
    <property type="entry name" value="Integrase_recombinase_N"/>
</dbReference>
<comment type="similarity">
    <text evidence="1">Belongs to the 'phage' integrase family.</text>
</comment>
<dbReference type="Gene3D" id="1.10.443.10">
    <property type="entry name" value="Intergrase catalytic core"/>
    <property type="match status" value="1"/>
</dbReference>
<dbReference type="Pfam" id="PF00589">
    <property type="entry name" value="Phage_integrase"/>
    <property type="match status" value="1"/>
</dbReference>
<dbReference type="InterPro" id="IPR050090">
    <property type="entry name" value="Tyrosine_recombinase_XerCD"/>
</dbReference>
<dbReference type="InterPro" id="IPR002104">
    <property type="entry name" value="Integrase_catalytic"/>
</dbReference>
<comment type="caution">
    <text evidence="8">The sequence shown here is derived from an EMBL/GenBank/DDBJ whole genome shotgun (WGS) entry which is preliminary data.</text>
</comment>
<dbReference type="PANTHER" id="PTHR30349:SF41">
    <property type="entry name" value="INTEGRASE_RECOMBINASE PROTEIN MJ0367-RELATED"/>
    <property type="match status" value="1"/>
</dbReference>
<evidence type="ECO:0000256" key="2">
    <source>
        <dbReference type="ARBA" id="ARBA00022908"/>
    </source>
</evidence>
<dbReference type="EMBL" id="CZCU02000024">
    <property type="protein sequence ID" value="VXD10828.1"/>
    <property type="molecule type" value="Genomic_DNA"/>
</dbReference>
<feature type="domain" description="Core-binding (CB)" evidence="7">
    <location>
        <begin position="22"/>
        <end position="98"/>
    </location>
</feature>
<evidence type="ECO:0000256" key="3">
    <source>
        <dbReference type="ARBA" id="ARBA00023125"/>
    </source>
</evidence>
<evidence type="ECO:0000313" key="8">
    <source>
        <dbReference type="EMBL" id="VXD10828.1"/>
    </source>
</evidence>
<dbReference type="GO" id="GO:0015074">
    <property type="term" value="P:DNA integration"/>
    <property type="evidence" value="ECO:0007669"/>
    <property type="project" value="UniProtKB-KW"/>
</dbReference>
<dbReference type="GO" id="GO:0003677">
    <property type="term" value="F:DNA binding"/>
    <property type="evidence" value="ECO:0007669"/>
    <property type="project" value="UniProtKB-UniRule"/>
</dbReference>
<keyword evidence="3 5" id="KW-0238">DNA-binding</keyword>
<dbReference type="InterPro" id="IPR004107">
    <property type="entry name" value="Integrase_SAM-like_N"/>
</dbReference>